<dbReference type="GO" id="GO:0005765">
    <property type="term" value="C:lysosomal membrane"/>
    <property type="evidence" value="ECO:0007669"/>
    <property type="project" value="TreeGrafter"/>
</dbReference>
<accession>A0A7R8X9N6</accession>
<dbReference type="GO" id="GO:0016197">
    <property type="term" value="P:endosomal transport"/>
    <property type="evidence" value="ECO:0007669"/>
    <property type="project" value="TreeGrafter"/>
</dbReference>
<dbReference type="PANTHER" id="PTHR12811">
    <property type="entry name" value="VACUOLAR PROTEIN SORTING VPS16"/>
    <property type="match status" value="1"/>
</dbReference>
<dbReference type="PANTHER" id="PTHR12811:SF0">
    <property type="entry name" value="VACUOLAR PROTEIN SORTING-ASSOCIATED PROTEIN 16 HOMOLOG"/>
    <property type="match status" value="1"/>
</dbReference>
<dbReference type="Pfam" id="PF04841">
    <property type="entry name" value="Vps16_N"/>
    <property type="match status" value="1"/>
</dbReference>
<dbReference type="AlphaFoldDB" id="A0A7R8X9N6"/>
<sequence length="180" mass="20192">MHEAKETKIFDAKVFLSAQGTGVAVMTTCHRVFVVTDIRQSHRAKRLVEIPSRGTFLTWAIYEAERFTRIFVSMQDGLYRLDFIESIHMAALQTDVPELRVNIASTVAMLSAFLEVDGRPHNIDGVDDSRIITDISISVNGENGALYFDSGHLWMGSSDFTKKFALVPIDIPGKPKQMAW</sequence>
<dbReference type="InterPro" id="IPR006926">
    <property type="entry name" value="Vps16_N"/>
</dbReference>
<dbReference type="GO" id="GO:0006886">
    <property type="term" value="P:intracellular protein transport"/>
    <property type="evidence" value="ECO:0007669"/>
    <property type="project" value="InterPro"/>
</dbReference>
<keyword evidence="3" id="KW-1185">Reference proteome</keyword>
<dbReference type="EMBL" id="LR900406">
    <property type="protein sequence ID" value="CAD7245570.1"/>
    <property type="molecule type" value="Genomic_DNA"/>
</dbReference>
<gene>
    <name evidence="2" type="ORF">DSTB1V02_LOCUS5442</name>
</gene>
<name>A0A7R8X9N6_9CRUS</name>
<dbReference type="OrthoDB" id="1792at2759"/>
<dbReference type="GO" id="GO:0030897">
    <property type="term" value="C:HOPS complex"/>
    <property type="evidence" value="ECO:0007669"/>
    <property type="project" value="TreeGrafter"/>
</dbReference>
<organism evidence="2">
    <name type="scientific">Darwinula stevensoni</name>
    <dbReference type="NCBI Taxonomy" id="69355"/>
    <lineage>
        <taxon>Eukaryota</taxon>
        <taxon>Metazoa</taxon>
        <taxon>Ecdysozoa</taxon>
        <taxon>Arthropoda</taxon>
        <taxon>Crustacea</taxon>
        <taxon>Oligostraca</taxon>
        <taxon>Ostracoda</taxon>
        <taxon>Podocopa</taxon>
        <taxon>Podocopida</taxon>
        <taxon>Darwinulocopina</taxon>
        <taxon>Darwinuloidea</taxon>
        <taxon>Darwinulidae</taxon>
        <taxon>Darwinula</taxon>
    </lineage>
</organism>
<evidence type="ECO:0000313" key="3">
    <source>
        <dbReference type="Proteomes" id="UP000677054"/>
    </source>
</evidence>
<dbReference type="GO" id="GO:0042144">
    <property type="term" value="P:vacuole fusion, non-autophagic"/>
    <property type="evidence" value="ECO:0007669"/>
    <property type="project" value="TreeGrafter"/>
</dbReference>
<dbReference type="GO" id="GO:0003779">
    <property type="term" value="F:actin binding"/>
    <property type="evidence" value="ECO:0007669"/>
    <property type="project" value="TreeGrafter"/>
</dbReference>
<dbReference type="Proteomes" id="UP000677054">
    <property type="component" value="Unassembled WGS sequence"/>
</dbReference>
<protein>
    <recommendedName>
        <fullName evidence="1">Vps16 N-terminal domain-containing protein</fullName>
    </recommendedName>
</protein>
<evidence type="ECO:0000313" key="2">
    <source>
        <dbReference type="EMBL" id="CAD7245570.1"/>
    </source>
</evidence>
<feature type="domain" description="Vps16 N-terminal" evidence="1">
    <location>
        <begin position="3"/>
        <end position="180"/>
    </location>
</feature>
<dbReference type="GO" id="GO:0005768">
    <property type="term" value="C:endosome"/>
    <property type="evidence" value="ECO:0007669"/>
    <property type="project" value="TreeGrafter"/>
</dbReference>
<evidence type="ECO:0000259" key="1">
    <source>
        <dbReference type="Pfam" id="PF04841"/>
    </source>
</evidence>
<proteinExistence type="predicted"/>
<reference evidence="2" key="1">
    <citation type="submission" date="2020-11" db="EMBL/GenBank/DDBJ databases">
        <authorList>
            <person name="Tran Van P."/>
        </authorList>
    </citation>
    <scope>NUCLEOTIDE SEQUENCE</scope>
</reference>
<dbReference type="EMBL" id="CAJPEV010000889">
    <property type="protein sequence ID" value="CAG0889322.1"/>
    <property type="molecule type" value="Genomic_DNA"/>
</dbReference>
<dbReference type="InterPro" id="IPR016534">
    <property type="entry name" value="VPS16"/>
</dbReference>